<evidence type="ECO:0000313" key="2">
    <source>
        <dbReference type="EMBL" id="KAF7373977.1"/>
    </source>
</evidence>
<accession>A0A8H7DI26</accession>
<dbReference type="AlphaFoldDB" id="A0A8H7DI26"/>
<name>A0A8H7DI26_9AGAR</name>
<evidence type="ECO:0000256" key="1">
    <source>
        <dbReference type="SAM" id="MobiDB-lite"/>
    </source>
</evidence>
<comment type="caution">
    <text evidence="2">The sequence shown here is derived from an EMBL/GenBank/DDBJ whole genome shotgun (WGS) entry which is preliminary data.</text>
</comment>
<evidence type="ECO:0000313" key="3">
    <source>
        <dbReference type="Proteomes" id="UP000623467"/>
    </source>
</evidence>
<reference evidence="2" key="1">
    <citation type="submission" date="2020-05" db="EMBL/GenBank/DDBJ databases">
        <title>Mycena genomes resolve the evolution of fungal bioluminescence.</title>
        <authorList>
            <person name="Tsai I.J."/>
        </authorList>
    </citation>
    <scope>NUCLEOTIDE SEQUENCE</scope>
    <source>
        <strain evidence="2">160909Yilan</strain>
    </source>
</reference>
<feature type="compositionally biased region" description="Low complexity" evidence="1">
    <location>
        <begin position="114"/>
        <end position="125"/>
    </location>
</feature>
<dbReference type="OrthoDB" id="3032023at2759"/>
<feature type="region of interest" description="Disordered" evidence="1">
    <location>
        <begin position="77"/>
        <end position="126"/>
    </location>
</feature>
<gene>
    <name evidence="2" type="ORF">MSAN_00610500</name>
</gene>
<dbReference type="Proteomes" id="UP000623467">
    <property type="component" value="Unassembled WGS sequence"/>
</dbReference>
<dbReference type="EMBL" id="JACAZH010000003">
    <property type="protein sequence ID" value="KAF7373977.1"/>
    <property type="molecule type" value="Genomic_DNA"/>
</dbReference>
<protein>
    <submittedName>
        <fullName evidence="2">Uncharacterized protein</fullName>
    </submittedName>
</protein>
<proteinExistence type="predicted"/>
<keyword evidence="3" id="KW-1185">Reference proteome</keyword>
<feature type="compositionally biased region" description="Low complexity" evidence="1">
    <location>
        <begin position="80"/>
        <end position="91"/>
    </location>
</feature>
<organism evidence="2 3">
    <name type="scientific">Mycena sanguinolenta</name>
    <dbReference type="NCBI Taxonomy" id="230812"/>
    <lineage>
        <taxon>Eukaryota</taxon>
        <taxon>Fungi</taxon>
        <taxon>Dikarya</taxon>
        <taxon>Basidiomycota</taxon>
        <taxon>Agaricomycotina</taxon>
        <taxon>Agaricomycetes</taxon>
        <taxon>Agaricomycetidae</taxon>
        <taxon>Agaricales</taxon>
        <taxon>Marasmiineae</taxon>
        <taxon>Mycenaceae</taxon>
        <taxon>Mycena</taxon>
    </lineage>
</organism>
<sequence>MPPRTNLTLEEMLPEVGNADHDPRYWCLPPVRDEPNGRRGRFPMYLVTQGEKVGVWHNWTVVQAMHCLLGLHPHPPAPQPAAQAPELEQLPNLGALRLETGTASNEQQDHDSGTDSPSSPSSGLTATDWEAVPEARAIFRHLGRPYCVHGPLSGARRIHGGRGGWEEAANLVEQQLR</sequence>